<dbReference type="InterPro" id="IPR004714">
    <property type="entry name" value="Cyt_oxidase_maturation_cbb3"/>
</dbReference>
<dbReference type="PANTHER" id="PTHR41532:SF1">
    <property type="entry name" value="FIXS PROTEIN"/>
    <property type="match status" value="1"/>
</dbReference>
<gene>
    <name evidence="1" type="ORF">HNQ93_001233</name>
</gene>
<dbReference type="Pfam" id="PF03597">
    <property type="entry name" value="FixS"/>
    <property type="match status" value="1"/>
</dbReference>
<keyword evidence="2" id="KW-1185">Reference proteome</keyword>
<comment type="caution">
    <text evidence="1">The sequence shown here is derived from an EMBL/GenBank/DDBJ whole genome shotgun (WGS) entry which is preliminary data.</text>
</comment>
<evidence type="ECO:0000313" key="2">
    <source>
        <dbReference type="Proteomes" id="UP000532746"/>
    </source>
</evidence>
<dbReference type="RefSeq" id="WP_183403383.1">
    <property type="nucleotide sequence ID" value="NZ_JACHGG010000002.1"/>
</dbReference>
<dbReference type="PANTHER" id="PTHR41532">
    <property type="entry name" value="FIXS PROTEIN"/>
    <property type="match status" value="1"/>
</dbReference>
<proteinExistence type="predicted"/>
<organism evidence="1 2">
    <name type="scientific">Hymenobacter luteus</name>
    <dbReference type="NCBI Taxonomy" id="1411122"/>
    <lineage>
        <taxon>Bacteria</taxon>
        <taxon>Pseudomonadati</taxon>
        <taxon>Bacteroidota</taxon>
        <taxon>Cytophagia</taxon>
        <taxon>Cytophagales</taxon>
        <taxon>Hymenobacteraceae</taxon>
        <taxon>Hymenobacter</taxon>
    </lineage>
</organism>
<evidence type="ECO:0000313" key="1">
    <source>
        <dbReference type="EMBL" id="MBB6058387.1"/>
    </source>
</evidence>
<dbReference type="AlphaFoldDB" id="A0A7W9WC73"/>
<dbReference type="EMBL" id="JACHGG010000002">
    <property type="protein sequence ID" value="MBB6058387.1"/>
    <property type="molecule type" value="Genomic_DNA"/>
</dbReference>
<accession>A0A7W9WC73</accession>
<reference evidence="1 2" key="1">
    <citation type="submission" date="2020-08" db="EMBL/GenBank/DDBJ databases">
        <title>Genomic Encyclopedia of Type Strains, Phase IV (KMG-IV): sequencing the most valuable type-strain genomes for metagenomic binning, comparative biology and taxonomic classification.</title>
        <authorList>
            <person name="Goeker M."/>
        </authorList>
    </citation>
    <scope>NUCLEOTIDE SEQUENCE [LARGE SCALE GENOMIC DNA]</scope>
    <source>
        <strain evidence="1 2">DSM 26718</strain>
    </source>
</reference>
<sequence>MNIIFLLIGISLVVALLFLGGFFWAVRSGQYEDDYTPSVRMLFEDEDPE</sequence>
<name>A0A7W9WC73_9BACT</name>
<dbReference type="NCBIfam" id="TIGR00847">
    <property type="entry name" value="ccoS"/>
    <property type="match status" value="1"/>
</dbReference>
<dbReference type="Proteomes" id="UP000532746">
    <property type="component" value="Unassembled WGS sequence"/>
</dbReference>
<protein>
    <submittedName>
        <fullName evidence="1">Cbb3-type cytochrome oxidase maturation protein</fullName>
    </submittedName>
</protein>